<dbReference type="Pfam" id="PF13622">
    <property type="entry name" value="4HBT_3"/>
    <property type="match status" value="1"/>
</dbReference>
<evidence type="ECO:0000313" key="3">
    <source>
        <dbReference type="EMBL" id="ACF51122.1"/>
    </source>
</evidence>
<dbReference type="Pfam" id="PF20789">
    <property type="entry name" value="4HBT_3C"/>
    <property type="match status" value="1"/>
</dbReference>
<organism evidence="3 4">
    <name type="scientific">Stenotrophomonas maltophilia (strain R551-3)</name>
    <dbReference type="NCBI Taxonomy" id="391008"/>
    <lineage>
        <taxon>Bacteria</taxon>
        <taxon>Pseudomonadati</taxon>
        <taxon>Pseudomonadota</taxon>
        <taxon>Gammaproteobacteria</taxon>
        <taxon>Lysobacterales</taxon>
        <taxon>Lysobacteraceae</taxon>
        <taxon>Stenotrophomonas</taxon>
        <taxon>Stenotrophomonas maltophilia group</taxon>
    </lineage>
</organism>
<dbReference type="AlphaFoldDB" id="B4SR51"/>
<proteinExistence type="predicted"/>
<dbReference type="InterPro" id="IPR049449">
    <property type="entry name" value="TesB_ACOT8-like_N"/>
</dbReference>
<dbReference type="KEGG" id="smt:Smal_1417"/>
<sequence length="254" mass="27611">MAFFERLSDTRYLPTEHTGGAWNIREQHIAPAIGLLAHHLERDATARGHGFLIARLSYDILGTIPIEAMEAVVQVLRSGRTIELVEATLQHGGRPALRVRAWLMRPNDTETIAGTPLATIAPPESMPAWDPGTVWPGGFIQSVEIRRHDQGPGRASYWARAKHALLDGEPVSPLARAATLFDLSNGMAVRADPKEIAFPNLDLTAHLFGMPEGEWLGFDTSVSFGRQGLGLTSTVLHDARGPIGTLAQALTVRP</sequence>
<accession>B4SR51</accession>
<dbReference type="STRING" id="391008.Smal_1417"/>
<evidence type="ECO:0000259" key="2">
    <source>
        <dbReference type="Pfam" id="PF20789"/>
    </source>
</evidence>
<dbReference type="eggNOG" id="COG2050">
    <property type="taxonomic scope" value="Bacteria"/>
</dbReference>
<dbReference type="Proteomes" id="UP000001867">
    <property type="component" value="Chromosome"/>
</dbReference>
<feature type="domain" description="Acyl-CoA thioesterase-like N-terminal HotDog" evidence="1">
    <location>
        <begin position="21"/>
        <end position="104"/>
    </location>
</feature>
<evidence type="ECO:0000313" key="4">
    <source>
        <dbReference type="Proteomes" id="UP000001867"/>
    </source>
</evidence>
<dbReference type="InterPro" id="IPR042171">
    <property type="entry name" value="Acyl-CoA_hotdog"/>
</dbReference>
<evidence type="ECO:0008006" key="5">
    <source>
        <dbReference type="Google" id="ProtNLM"/>
    </source>
</evidence>
<evidence type="ECO:0000259" key="1">
    <source>
        <dbReference type="Pfam" id="PF13622"/>
    </source>
</evidence>
<feature type="domain" description="Acyl-CoA thioesterase-like C-terminal" evidence="2">
    <location>
        <begin position="124"/>
        <end position="252"/>
    </location>
</feature>
<dbReference type="InterPro" id="IPR029069">
    <property type="entry name" value="HotDog_dom_sf"/>
</dbReference>
<name>B4SR51_STRM5</name>
<dbReference type="InterPro" id="IPR049450">
    <property type="entry name" value="ACOT8-like_C"/>
</dbReference>
<dbReference type="OrthoDB" id="1413770at2"/>
<dbReference type="HOGENOM" id="CLU_074337_1_1_6"/>
<gene>
    <name evidence="3" type="ordered locus">Smal_1417</name>
</gene>
<dbReference type="SUPFAM" id="SSF54637">
    <property type="entry name" value="Thioesterase/thiol ester dehydrase-isomerase"/>
    <property type="match status" value="1"/>
</dbReference>
<dbReference type="RefSeq" id="WP_012510627.1">
    <property type="nucleotide sequence ID" value="NC_011071.1"/>
</dbReference>
<dbReference type="Gene3D" id="2.40.160.210">
    <property type="entry name" value="Acyl-CoA thioesterase, double hotdog domain"/>
    <property type="match status" value="1"/>
</dbReference>
<protein>
    <recommendedName>
        <fullName evidence="5">Thioesterase family protein</fullName>
    </recommendedName>
</protein>
<reference evidence="3 4" key="1">
    <citation type="submission" date="2008-06" db="EMBL/GenBank/DDBJ databases">
        <title>Complete sequence of Stenotrophomonas maltophilia R551-3.</title>
        <authorList>
            <consortium name="US DOE Joint Genome Institute"/>
            <person name="Lucas S."/>
            <person name="Copeland A."/>
            <person name="Lapidus A."/>
            <person name="Glavina del Rio T."/>
            <person name="Dalin E."/>
            <person name="Tice H."/>
            <person name="Pitluck S."/>
            <person name="Chain P."/>
            <person name="Malfatti S."/>
            <person name="Shin M."/>
            <person name="Vergez L."/>
            <person name="Lang D."/>
            <person name="Schmutz J."/>
            <person name="Larimer F."/>
            <person name="Land M."/>
            <person name="Hauser L."/>
            <person name="Kyrpides N."/>
            <person name="Mikhailova N."/>
            <person name="Taghavi S."/>
            <person name="Monchy S."/>
            <person name="Newman L."/>
            <person name="Vangronsveld J."/>
            <person name="van der Lelie D."/>
            <person name="Richardson P."/>
        </authorList>
    </citation>
    <scope>NUCLEOTIDE SEQUENCE [LARGE SCALE GENOMIC DNA]</scope>
    <source>
        <strain evidence="3 4">R551-3</strain>
    </source>
</reference>
<dbReference type="EMBL" id="CP001111">
    <property type="protein sequence ID" value="ACF51122.1"/>
    <property type="molecule type" value="Genomic_DNA"/>
</dbReference>